<dbReference type="EMBL" id="JAAIFS010000010">
    <property type="protein sequence ID" value="NEV91846.1"/>
    <property type="molecule type" value="Genomic_DNA"/>
</dbReference>
<keyword evidence="2" id="KW-0812">Transmembrane</keyword>
<evidence type="ECO:0000313" key="3">
    <source>
        <dbReference type="EMBL" id="MFI0576611.1"/>
    </source>
</evidence>
<accession>A0A6B3QUW8</accession>
<feature type="compositionally biased region" description="Gly residues" evidence="1">
    <location>
        <begin position="176"/>
        <end position="187"/>
    </location>
</feature>
<dbReference type="AlphaFoldDB" id="A0A6B3QUW8"/>
<keyword evidence="2" id="KW-1133">Transmembrane helix</keyword>
<organism evidence="4">
    <name type="scientific">Streptomyces tendae</name>
    <dbReference type="NCBI Taxonomy" id="1932"/>
    <lineage>
        <taxon>Bacteria</taxon>
        <taxon>Bacillati</taxon>
        <taxon>Actinomycetota</taxon>
        <taxon>Actinomycetes</taxon>
        <taxon>Kitasatosporales</taxon>
        <taxon>Streptomycetaceae</taxon>
        <taxon>Streptomyces</taxon>
    </lineage>
</organism>
<feature type="transmembrane region" description="Helical" evidence="2">
    <location>
        <begin position="49"/>
        <end position="73"/>
    </location>
</feature>
<comment type="caution">
    <text evidence="4">The sequence shown here is derived from an EMBL/GenBank/DDBJ whole genome shotgun (WGS) entry which is preliminary data.</text>
</comment>
<keyword evidence="5" id="KW-1185">Reference proteome</keyword>
<feature type="transmembrane region" description="Helical" evidence="2">
    <location>
        <begin position="127"/>
        <end position="147"/>
    </location>
</feature>
<dbReference type="EMBL" id="JBIQWK010000013">
    <property type="protein sequence ID" value="MFI0576611.1"/>
    <property type="molecule type" value="Genomic_DNA"/>
</dbReference>
<keyword evidence="2" id="KW-0472">Membrane</keyword>
<feature type="region of interest" description="Disordered" evidence="1">
    <location>
        <begin position="159"/>
        <end position="293"/>
    </location>
</feature>
<name>A0A6B3QUW8_STRTE</name>
<evidence type="ECO:0000256" key="1">
    <source>
        <dbReference type="SAM" id="MobiDB-lite"/>
    </source>
</evidence>
<feature type="compositionally biased region" description="Low complexity" evidence="1">
    <location>
        <begin position="238"/>
        <end position="251"/>
    </location>
</feature>
<sequence length="293" mass="28252">MRERSDGTDDTDVRSKGESRRIDLSVPQVAGSALAAVVAAKLASSFGVYGTIAGAGLISVVATCGGSVLQHFFKRTGEQIRVKRTVAAVRTGGRTASVAAAVPPPASGDFTEGTVYRARAKGWRRPLVAAALVFGVAMAGITVYEVASGQNLSGGHSTTVGSAFTGHDKSAADSGESGGSGDSGGSEDGQTGRDSGGSGGSDDEKDPGTGNDAPASTPSGSPDGAGESPSKDGGSTEDGGTAASPTPTPDATGDEGTGGTGAPDPDASATAPEPGASSRSGTGAPGQDGPAAP</sequence>
<gene>
    <name evidence="3" type="ORF">ACH3YB_33820</name>
    <name evidence="4" type="ORF">GUR47_35005</name>
</gene>
<evidence type="ECO:0000313" key="4">
    <source>
        <dbReference type="EMBL" id="NEV91846.1"/>
    </source>
</evidence>
<reference evidence="4" key="1">
    <citation type="journal article" date="2020" name="Microorganisms">
        <title>Isolation, Genomic and Metabolomic Characterization of Streptomyces tendae VITAKN with Quorum Sensing Inhibitory Activity from Southern India.</title>
        <authorList>
            <person name="Ishaque N.M."/>
            <person name="Burgsdorf I."/>
            <person name="Limlingan Malit J.J."/>
            <person name="Saha S."/>
            <person name="Teta R."/>
            <person name="Ewe D."/>
            <person name="Kannabiran K."/>
            <person name="Hrouzek P."/>
            <person name="Steindler L."/>
            <person name="Costantino V."/>
            <person name="Saurav K."/>
        </authorList>
    </citation>
    <scope>NUCLEOTIDE SEQUENCE</scope>
    <source>
        <strain evidence="4">VITAKN</strain>
    </source>
</reference>
<proteinExistence type="predicted"/>
<dbReference type="RefSeq" id="WP_164460865.1">
    <property type="nucleotide sequence ID" value="NZ_JAAIFS010000010.1"/>
</dbReference>
<protein>
    <submittedName>
        <fullName evidence="4">Uncharacterized protein</fullName>
    </submittedName>
</protein>
<dbReference type="Proteomes" id="UP001610810">
    <property type="component" value="Unassembled WGS sequence"/>
</dbReference>
<evidence type="ECO:0000313" key="5">
    <source>
        <dbReference type="Proteomes" id="UP001610810"/>
    </source>
</evidence>
<evidence type="ECO:0000256" key="2">
    <source>
        <dbReference type="SAM" id="Phobius"/>
    </source>
</evidence>
<reference evidence="3 5" key="2">
    <citation type="submission" date="2024-10" db="EMBL/GenBank/DDBJ databases">
        <authorList>
            <person name="Wannawong T."/>
            <person name="Kuncharoen N."/>
            <person name="Mhuantong W."/>
        </authorList>
    </citation>
    <scope>NUCLEOTIDE SEQUENCE [LARGE SCALE GENOMIC DNA]</scope>
    <source>
        <strain evidence="3 5">CALK1-4</strain>
    </source>
</reference>